<feature type="binding site" evidence="5">
    <location>
        <position position="89"/>
    </location>
    <ligand>
        <name>S-adenosyl-L-methionine</name>
        <dbReference type="ChEBI" id="CHEBI:59789"/>
    </ligand>
</feature>
<keyword evidence="5" id="KW-0496">Mitochondrion</keyword>
<evidence type="ECO:0000313" key="7">
    <source>
        <dbReference type="Proteomes" id="UP000007264"/>
    </source>
</evidence>
<accession>I0YPA5</accession>
<evidence type="ECO:0000256" key="4">
    <source>
        <dbReference type="ARBA" id="ARBA00022691"/>
    </source>
</evidence>
<keyword evidence="7" id="KW-1185">Reference proteome</keyword>
<feature type="binding site" evidence="5">
    <location>
        <position position="135"/>
    </location>
    <ligand>
        <name>S-adenosyl-L-methionine</name>
        <dbReference type="ChEBI" id="CHEBI:59789"/>
    </ligand>
</feature>
<dbReference type="Pfam" id="PF13489">
    <property type="entry name" value="Methyltransf_23"/>
    <property type="match status" value="1"/>
</dbReference>
<keyword evidence="5" id="KW-0460">Magnesium</keyword>
<evidence type="ECO:0000256" key="1">
    <source>
        <dbReference type="ARBA" id="ARBA00022603"/>
    </source>
</evidence>
<dbReference type="GeneID" id="17038200"/>
<dbReference type="GO" id="GO:0031314">
    <property type="term" value="C:extrinsic component of mitochondrial inner membrane"/>
    <property type="evidence" value="ECO:0007669"/>
    <property type="project" value="UniProtKB-UniRule"/>
</dbReference>
<dbReference type="PANTHER" id="PTHR43464:SF19">
    <property type="entry name" value="UBIQUINONE BIOSYNTHESIS O-METHYLTRANSFERASE, MITOCHONDRIAL"/>
    <property type="match status" value="1"/>
</dbReference>
<evidence type="ECO:0000256" key="3">
    <source>
        <dbReference type="ARBA" id="ARBA00022688"/>
    </source>
</evidence>
<dbReference type="GO" id="GO:0046872">
    <property type="term" value="F:metal ion binding"/>
    <property type="evidence" value="ECO:0007669"/>
    <property type="project" value="UniProtKB-KW"/>
</dbReference>
<proteinExistence type="inferred from homology"/>
<comment type="pathway">
    <text evidence="5">Cofactor biosynthesis; ubiquinone biosynthesis.</text>
</comment>
<comment type="catalytic activity">
    <reaction evidence="5">
        <text>a 3-demethylubiquinone + S-adenosyl-L-methionine = a ubiquinone + S-adenosyl-L-homocysteine</text>
        <dbReference type="Rhea" id="RHEA:81215"/>
        <dbReference type="Rhea" id="RHEA-COMP:9565"/>
        <dbReference type="Rhea" id="RHEA-COMP:19654"/>
        <dbReference type="ChEBI" id="CHEBI:16389"/>
        <dbReference type="ChEBI" id="CHEBI:57856"/>
        <dbReference type="ChEBI" id="CHEBI:59789"/>
        <dbReference type="ChEBI" id="CHEBI:231825"/>
    </reaction>
</comment>
<dbReference type="EC" id="2.1.1.-" evidence="5"/>
<reference evidence="6 7" key="1">
    <citation type="journal article" date="2012" name="Genome Biol.">
        <title>The genome of the polar eukaryotic microalga coccomyxa subellipsoidea reveals traits of cold adaptation.</title>
        <authorList>
            <person name="Blanc G."/>
            <person name="Agarkova I."/>
            <person name="Grimwood J."/>
            <person name="Kuo A."/>
            <person name="Brueggeman A."/>
            <person name="Dunigan D."/>
            <person name="Gurnon J."/>
            <person name="Ladunga I."/>
            <person name="Lindquist E."/>
            <person name="Lucas S."/>
            <person name="Pangilinan J."/>
            <person name="Proschold T."/>
            <person name="Salamov A."/>
            <person name="Schmutz J."/>
            <person name="Weeks D."/>
            <person name="Yamada T."/>
            <person name="Claverie J.M."/>
            <person name="Grigoriev I."/>
            <person name="Van Etten J."/>
            <person name="Lomsadze A."/>
            <person name="Borodovsky M."/>
        </authorList>
    </citation>
    <scope>NUCLEOTIDE SEQUENCE [LARGE SCALE GENOMIC DNA]</scope>
    <source>
        <strain evidence="6 7">C-169</strain>
    </source>
</reference>
<dbReference type="EMBL" id="AGSI01000016">
    <property type="protein sequence ID" value="EIE20224.1"/>
    <property type="molecule type" value="Genomic_DNA"/>
</dbReference>
<dbReference type="GO" id="GO:0010420">
    <property type="term" value="F:polyprenyldihydroxybenzoate methyltransferase activity"/>
    <property type="evidence" value="ECO:0007669"/>
    <property type="project" value="UniProtKB-UniRule"/>
</dbReference>
<dbReference type="HAMAP" id="MF_00472">
    <property type="entry name" value="UbiG"/>
    <property type="match status" value="1"/>
</dbReference>
<keyword evidence="5" id="KW-0472">Membrane</keyword>
<dbReference type="InterPro" id="IPR029063">
    <property type="entry name" value="SAM-dependent_MTases_sf"/>
</dbReference>
<dbReference type="Proteomes" id="UP000007264">
    <property type="component" value="Unassembled WGS sequence"/>
</dbReference>
<dbReference type="SUPFAM" id="SSF53335">
    <property type="entry name" value="S-adenosyl-L-methionine-dependent methyltransferases"/>
    <property type="match status" value="1"/>
</dbReference>
<dbReference type="GO" id="GO:0061542">
    <property type="term" value="F:3-demethylubiquinol 3-O-methyltransferase activity"/>
    <property type="evidence" value="ECO:0007669"/>
    <property type="project" value="UniProtKB-UniRule"/>
</dbReference>
<dbReference type="GO" id="GO:0032259">
    <property type="term" value="P:methylation"/>
    <property type="evidence" value="ECO:0007669"/>
    <property type="project" value="UniProtKB-KW"/>
</dbReference>
<keyword evidence="5" id="KW-0999">Mitochondrion inner membrane</keyword>
<comment type="cofactor">
    <cofactor evidence="5">
        <name>Mg(2+)</name>
        <dbReference type="ChEBI" id="CHEBI:18420"/>
    </cofactor>
</comment>
<comment type="function">
    <text evidence="5">O-methyltransferase required for two non-consecutive steps during ubiquinone biosynthesis. Catalyzes the 2 O-methylation of 3,4-dihydroxy-5-(all-trans-polyprenyl)benzoic acid into 4-hydroxy-3-methoxy-5-(all-trans-polyprenyl)benzoic acid. Also catalyzes the last step of ubiquinone biosynthesis by mediating methylation of 3-demethylubiquinone into ubiquinone. Also able to mediate the methylation of 3-demethylubiquinol into ubiquinol.</text>
</comment>
<evidence type="ECO:0000256" key="5">
    <source>
        <dbReference type="HAMAP-Rule" id="MF_03190"/>
    </source>
</evidence>
<keyword evidence="4 5" id="KW-0949">S-adenosyl-L-methionine</keyword>
<dbReference type="GO" id="GO:0120537">
    <property type="term" value="F:3-demethylubiquinone 3-O-methyltransferase activity"/>
    <property type="evidence" value="ECO:0007669"/>
    <property type="project" value="RHEA"/>
</dbReference>
<keyword evidence="5" id="KW-0479">Metal-binding</keyword>
<dbReference type="KEGG" id="csl:COCSUDRAFT_18962"/>
<dbReference type="UniPathway" id="UPA00232"/>
<feature type="binding site" evidence="5">
    <location>
        <position position="136"/>
    </location>
    <ligand>
        <name>Mg(2+)</name>
        <dbReference type="ChEBI" id="CHEBI:18420"/>
    </ligand>
</feature>
<dbReference type="EC" id="2.1.1.64" evidence="5"/>
<organism evidence="6 7">
    <name type="scientific">Coccomyxa subellipsoidea (strain C-169)</name>
    <name type="common">Green microalga</name>
    <dbReference type="NCBI Taxonomy" id="574566"/>
    <lineage>
        <taxon>Eukaryota</taxon>
        <taxon>Viridiplantae</taxon>
        <taxon>Chlorophyta</taxon>
        <taxon>core chlorophytes</taxon>
        <taxon>Trebouxiophyceae</taxon>
        <taxon>Trebouxiophyceae incertae sedis</taxon>
        <taxon>Coccomyxaceae</taxon>
        <taxon>Coccomyxa</taxon>
        <taxon>Coccomyxa subellipsoidea</taxon>
    </lineage>
</organism>
<dbReference type="InterPro" id="IPR010233">
    <property type="entry name" value="UbiG_MeTrfase"/>
</dbReference>
<dbReference type="eggNOG" id="KOG1270">
    <property type="taxonomic scope" value="Eukaryota"/>
</dbReference>
<feature type="binding site" evidence="5">
    <location>
        <position position="140"/>
    </location>
    <ligand>
        <name>Mg(2+)</name>
        <dbReference type="ChEBI" id="CHEBI:18420"/>
    </ligand>
</feature>
<dbReference type="PANTHER" id="PTHR43464">
    <property type="entry name" value="METHYLTRANSFERASE"/>
    <property type="match status" value="1"/>
</dbReference>
<comment type="subunit">
    <text evidence="5">Component of a multi-subunit COQ enzyme complex.</text>
</comment>
<comment type="subcellular location">
    <subcellularLocation>
        <location evidence="5">Mitochondrion inner membrane</location>
        <topology evidence="5">Peripheral membrane protein</topology>
        <orientation evidence="5">Matrix side</orientation>
    </subcellularLocation>
</comment>
<keyword evidence="2 5" id="KW-0808">Transferase</keyword>
<keyword evidence="6" id="KW-0830">Ubiquinone</keyword>
<feature type="binding site" evidence="5">
    <location>
        <position position="37"/>
    </location>
    <ligand>
        <name>S-adenosyl-L-methionine</name>
        <dbReference type="ChEBI" id="CHEBI:59789"/>
    </ligand>
</feature>
<dbReference type="RefSeq" id="XP_005644768.1">
    <property type="nucleotide sequence ID" value="XM_005644711.1"/>
</dbReference>
<sequence>MGSSISAAEVRKFEEMAKNWWDPEGSSGPLHSMNPVRTKFTRDALCLCFGRDTMSAHPLQGLSILDVGCGGGLFSEALARLGASVTGIDASEGAIFVAREHARADPVIQGRTAYRNITAEQAVDKGLQFDAVVASEVIEHVENVPEFCRSLAALTRDSGAVVISTINRTAASYAVAIVGAEYLAQVVPKGTHDWSRFITPDELARLMGRVGLQQVSISGMFLNPVTGRWSLMNDTAVNYISYFRKNNTTPSQIEHI</sequence>
<dbReference type="STRING" id="574566.I0YPA5"/>
<comment type="similarity">
    <text evidence="5">Belongs to the class I-like SAM-binding methyltransferase superfamily. UbiG/COQ3 family.</text>
</comment>
<name>I0YPA5_COCSC</name>
<evidence type="ECO:0000256" key="2">
    <source>
        <dbReference type="ARBA" id="ARBA00022679"/>
    </source>
</evidence>
<evidence type="ECO:0000313" key="6">
    <source>
        <dbReference type="EMBL" id="EIE20224.1"/>
    </source>
</evidence>
<feature type="binding site" evidence="5">
    <location>
        <position position="139"/>
    </location>
    <ligand>
        <name>Mg(2+)</name>
        <dbReference type="ChEBI" id="CHEBI:18420"/>
    </ligand>
</feature>
<dbReference type="EC" id="2.1.1.114" evidence="5"/>
<dbReference type="NCBIfam" id="TIGR01983">
    <property type="entry name" value="UbiG"/>
    <property type="match status" value="1"/>
</dbReference>
<dbReference type="Gene3D" id="3.40.50.150">
    <property type="entry name" value="Vaccinia Virus protein VP39"/>
    <property type="match status" value="1"/>
</dbReference>
<feature type="binding site" evidence="5">
    <location>
        <position position="68"/>
    </location>
    <ligand>
        <name>S-adenosyl-L-methionine</name>
        <dbReference type="ChEBI" id="CHEBI:59789"/>
    </ligand>
</feature>
<comment type="catalytic activity">
    <reaction evidence="5">
        <text>a 3-demethylubiquinol + S-adenosyl-L-methionine = a ubiquinol + S-adenosyl-L-homocysteine + H(+)</text>
        <dbReference type="Rhea" id="RHEA:44380"/>
        <dbReference type="Rhea" id="RHEA-COMP:9566"/>
        <dbReference type="Rhea" id="RHEA-COMP:10914"/>
        <dbReference type="ChEBI" id="CHEBI:15378"/>
        <dbReference type="ChEBI" id="CHEBI:17976"/>
        <dbReference type="ChEBI" id="CHEBI:57856"/>
        <dbReference type="ChEBI" id="CHEBI:59789"/>
        <dbReference type="ChEBI" id="CHEBI:84422"/>
        <dbReference type="EC" id="2.1.1.64"/>
    </reaction>
</comment>
<comment type="catalytic activity">
    <reaction evidence="5">
        <text>a 3,4-dihydroxy-5-(all-trans-polyprenyl)benzoate + S-adenosyl-L-methionine = a 4-hydroxy-3-methoxy-5-(all-trans-polyprenyl)benzoate + S-adenosyl-L-homocysteine + H(+)</text>
        <dbReference type="Rhea" id="RHEA:44452"/>
        <dbReference type="Rhea" id="RHEA-COMP:10930"/>
        <dbReference type="Rhea" id="RHEA-COMP:10931"/>
        <dbReference type="ChEBI" id="CHEBI:15378"/>
        <dbReference type="ChEBI" id="CHEBI:57856"/>
        <dbReference type="ChEBI" id="CHEBI:59789"/>
        <dbReference type="ChEBI" id="CHEBI:64694"/>
        <dbReference type="ChEBI" id="CHEBI:84443"/>
        <dbReference type="EC" id="2.1.1.114"/>
    </reaction>
</comment>
<gene>
    <name evidence="5" type="primary">COQ3</name>
    <name evidence="6" type="ORF">COCSUDRAFT_18962</name>
</gene>
<dbReference type="OrthoDB" id="3265906at2759"/>
<dbReference type="CDD" id="cd02440">
    <property type="entry name" value="AdoMet_MTases"/>
    <property type="match status" value="1"/>
</dbReference>
<protein>
    <recommendedName>
        <fullName evidence="5">Ubiquinone biosynthesis O-methyltransferase, mitochondrial</fullName>
    </recommendedName>
    <alternativeName>
        <fullName evidence="5">3-demethylubiquinol 3-O-methyltransferase</fullName>
        <ecNumber evidence="5">2.1.1.64</ecNumber>
    </alternativeName>
    <alternativeName>
        <fullName evidence="5">3-demethylubiquinone 3-O-methyltransferase</fullName>
        <ecNumber evidence="5">2.1.1.-</ecNumber>
    </alternativeName>
    <alternativeName>
        <fullName evidence="5">Polyprenyldihydroxybenzoate methyltransferase</fullName>
        <ecNumber evidence="5">2.1.1.114</ecNumber>
    </alternativeName>
</protein>
<keyword evidence="3 5" id="KW-0831">Ubiquinone biosynthesis</keyword>
<comment type="caution">
    <text evidence="6">The sequence shown here is derived from an EMBL/GenBank/DDBJ whole genome shotgun (WGS) entry which is preliminary data.</text>
</comment>
<keyword evidence="1 5" id="KW-0489">Methyltransferase</keyword>
<dbReference type="AlphaFoldDB" id="I0YPA5"/>